<evidence type="ECO:0000313" key="3">
    <source>
        <dbReference type="Proteomes" id="UP000585474"/>
    </source>
</evidence>
<feature type="compositionally biased region" description="Basic and acidic residues" evidence="1">
    <location>
        <begin position="91"/>
        <end position="104"/>
    </location>
</feature>
<reference evidence="2 3" key="1">
    <citation type="submission" date="2019-07" db="EMBL/GenBank/DDBJ databases">
        <title>De Novo Assembly of kiwifruit Actinidia rufa.</title>
        <authorList>
            <person name="Sugita-Konishi S."/>
            <person name="Sato K."/>
            <person name="Mori E."/>
            <person name="Abe Y."/>
            <person name="Kisaki G."/>
            <person name="Hamano K."/>
            <person name="Suezawa K."/>
            <person name="Otani M."/>
            <person name="Fukuda T."/>
            <person name="Manabe T."/>
            <person name="Gomi K."/>
            <person name="Tabuchi M."/>
            <person name="Akimitsu K."/>
            <person name="Kataoka I."/>
        </authorList>
    </citation>
    <scope>NUCLEOTIDE SEQUENCE [LARGE SCALE GENOMIC DNA]</scope>
    <source>
        <strain evidence="3">cv. Fuchu</strain>
    </source>
</reference>
<feature type="region of interest" description="Disordered" evidence="1">
    <location>
        <begin position="91"/>
        <end position="130"/>
    </location>
</feature>
<evidence type="ECO:0000256" key="1">
    <source>
        <dbReference type="SAM" id="MobiDB-lite"/>
    </source>
</evidence>
<protein>
    <submittedName>
        <fullName evidence="2">Zinc-binding ribosomal protein family protein</fullName>
    </submittedName>
</protein>
<gene>
    <name evidence="2" type="ORF">Acr_16g0007810</name>
</gene>
<keyword evidence="2" id="KW-0687">Ribonucleoprotein</keyword>
<evidence type="ECO:0000313" key="2">
    <source>
        <dbReference type="EMBL" id="GFZ04157.1"/>
    </source>
</evidence>
<keyword evidence="3" id="KW-1185">Reference proteome</keyword>
<dbReference type="EMBL" id="BJWL01000016">
    <property type="protein sequence ID" value="GFZ04157.1"/>
    <property type="molecule type" value="Genomic_DNA"/>
</dbReference>
<keyword evidence="2" id="KW-0689">Ribosomal protein</keyword>
<name>A0A7J0G090_9ERIC</name>
<dbReference type="AlphaFoldDB" id="A0A7J0G090"/>
<sequence>MGLSPSYKTKLATIDPNLNLQSLHSSPVISLLRRLGVLSASAQQWGKEQGASVRGGTRPTHSACGVAAAAFISRRADARLVLFPLPAKEHCEGDPKEDDWDRSYEVPPQRTSQIQERLQRRDRSSSEEEGSSSSCLRLRRLVLGLDVLMWGTTLCSLISCFQLLEKIQFWEPRLEAGYSNFTFRLC</sequence>
<proteinExistence type="predicted"/>
<accession>A0A7J0G090</accession>
<dbReference type="Proteomes" id="UP000585474">
    <property type="component" value="Unassembled WGS sequence"/>
</dbReference>
<comment type="caution">
    <text evidence="2">The sequence shown here is derived from an EMBL/GenBank/DDBJ whole genome shotgun (WGS) entry which is preliminary data.</text>
</comment>
<feature type="compositionally biased region" description="Basic and acidic residues" evidence="1">
    <location>
        <begin position="117"/>
        <end position="126"/>
    </location>
</feature>
<organism evidence="2 3">
    <name type="scientific">Actinidia rufa</name>
    <dbReference type="NCBI Taxonomy" id="165716"/>
    <lineage>
        <taxon>Eukaryota</taxon>
        <taxon>Viridiplantae</taxon>
        <taxon>Streptophyta</taxon>
        <taxon>Embryophyta</taxon>
        <taxon>Tracheophyta</taxon>
        <taxon>Spermatophyta</taxon>
        <taxon>Magnoliopsida</taxon>
        <taxon>eudicotyledons</taxon>
        <taxon>Gunneridae</taxon>
        <taxon>Pentapetalae</taxon>
        <taxon>asterids</taxon>
        <taxon>Ericales</taxon>
        <taxon>Actinidiaceae</taxon>
        <taxon>Actinidia</taxon>
    </lineage>
</organism>
<dbReference type="GO" id="GO:0005840">
    <property type="term" value="C:ribosome"/>
    <property type="evidence" value="ECO:0007669"/>
    <property type="project" value="UniProtKB-KW"/>
</dbReference>